<dbReference type="NCBIfam" id="NF003122">
    <property type="entry name" value="PRK04040.1"/>
    <property type="match status" value="1"/>
</dbReference>
<dbReference type="EMBL" id="AP025698">
    <property type="protein sequence ID" value="BDH80025.1"/>
    <property type="molecule type" value="Genomic_DNA"/>
</dbReference>
<keyword evidence="1" id="KW-0418">Kinase</keyword>
<name>A0ABN6PCR0_9EURY</name>
<gene>
    <name evidence="1" type="ORF">MTTB_14040</name>
</gene>
<accession>A0ABN6PCR0</accession>
<keyword evidence="1" id="KW-0808">Transferase</keyword>
<dbReference type="Gene3D" id="3.40.50.300">
    <property type="entry name" value="P-loop containing nucleotide triphosphate hydrolases"/>
    <property type="match status" value="1"/>
</dbReference>
<sequence>MPRKKDLISVVGVPGVGKTSLCKKLSKKVDYPHINYGDLMLEIAREKSLAETEDELFSLPIRTQYQVWEEAALQIKEQRKALVDLHGLDQSPIGYILSLPIKIIKPSLIILIESPPELILLRRKHDPKQRIRDTIQTLTEHMEMLRMSMMISSVMVGCTLSIIQNVNFKEALNEMKRLLVFHQRISDS</sequence>
<keyword evidence="2" id="KW-1185">Reference proteome</keyword>
<evidence type="ECO:0000313" key="1">
    <source>
        <dbReference type="EMBL" id="BDH80025.1"/>
    </source>
</evidence>
<reference evidence="1 2" key="1">
    <citation type="submission" date="2022-04" db="EMBL/GenBank/DDBJ databases">
        <title>Complete genome of Methanothermobacter tenebrarum strain RMAS.</title>
        <authorList>
            <person name="Nakamura K."/>
            <person name="Oshima K."/>
            <person name="Hattori M."/>
            <person name="Kamagata Y."/>
            <person name="Takamizawa K."/>
        </authorList>
    </citation>
    <scope>NUCLEOTIDE SEQUENCE [LARGE SCALE GENOMIC DNA]</scope>
    <source>
        <strain evidence="1 2">RMAS</strain>
    </source>
</reference>
<dbReference type="SUPFAM" id="SSF52540">
    <property type="entry name" value="P-loop containing nucleoside triphosphate hydrolases"/>
    <property type="match status" value="1"/>
</dbReference>
<dbReference type="GeneID" id="71965935"/>
<protein>
    <submittedName>
        <fullName evidence="1">Adenylate kinase</fullName>
    </submittedName>
</protein>
<evidence type="ECO:0000313" key="2">
    <source>
        <dbReference type="Proteomes" id="UP000831817"/>
    </source>
</evidence>
<proteinExistence type="predicted"/>
<dbReference type="Proteomes" id="UP000831817">
    <property type="component" value="Chromosome"/>
</dbReference>
<dbReference type="Pfam" id="PF13207">
    <property type="entry name" value="AAA_17"/>
    <property type="match status" value="1"/>
</dbReference>
<dbReference type="RefSeq" id="WP_248564330.1">
    <property type="nucleotide sequence ID" value="NZ_AP025698.1"/>
</dbReference>
<dbReference type="InterPro" id="IPR027417">
    <property type="entry name" value="P-loop_NTPase"/>
</dbReference>
<dbReference type="GO" id="GO:0016301">
    <property type="term" value="F:kinase activity"/>
    <property type="evidence" value="ECO:0007669"/>
    <property type="project" value="UniProtKB-KW"/>
</dbReference>
<organism evidence="1 2">
    <name type="scientific">Methanothermobacter tenebrarum</name>
    <dbReference type="NCBI Taxonomy" id="680118"/>
    <lineage>
        <taxon>Archaea</taxon>
        <taxon>Methanobacteriati</taxon>
        <taxon>Methanobacteriota</taxon>
        <taxon>Methanomada group</taxon>
        <taxon>Methanobacteria</taxon>
        <taxon>Methanobacteriales</taxon>
        <taxon>Methanobacteriaceae</taxon>
        <taxon>Methanothermobacter</taxon>
    </lineage>
</organism>